<evidence type="ECO:0000256" key="2">
    <source>
        <dbReference type="ARBA" id="ARBA00022679"/>
    </source>
</evidence>
<dbReference type="GO" id="GO:0016757">
    <property type="term" value="F:glycosyltransferase activity"/>
    <property type="evidence" value="ECO:0007669"/>
    <property type="project" value="UniProtKB-KW"/>
</dbReference>
<keyword evidence="2" id="KW-0808">Transferase</keyword>
<evidence type="ECO:0000313" key="6">
    <source>
        <dbReference type="EMBL" id="KAK4467798.1"/>
    </source>
</evidence>
<dbReference type="EMBL" id="JALJAT010000008">
    <property type="protein sequence ID" value="KAK4467798.1"/>
    <property type="molecule type" value="Genomic_DNA"/>
</dbReference>
<evidence type="ECO:0000256" key="3">
    <source>
        <dbReference type="ARBA" id="ARBA00023180"/>
    </source>
</evidence>
<evidence type="ECO:0000256" key="4">
    <source>
        <dbReference type="SAM" id="Phobius"/>
    </source>
</evidence>
<accession>A0AAE2D1D1</accession>
<comment type="caution">
    <text evidence="6">The sequence shown here is derived from an EMBL/GenBank/DDBJ whole genome shotgun (WGS) entry which is preliminary data.</text>
</comment>
<dbReference type="InterPro" id="IPR007657">
    <property type="entry name" value="Glycosyltransferase_61"/>
</dbReference>
<evidence type="ECO:0000259" key="5">
    <source>
        <dbReference type="Pfam" id="PF04577"/>
    </source>
</evidence>
<dbReference type="AlphaFoldDB" id="A0AAE2D1D1"/>
<keyword evidence="3" id="KW-0325">Glycoprotein</keyword>
<organism evidence="6 7">
    <name type="scientific">Schistosoma mekongi</name>
    <name type="common">Parasitic worm</name>
    <dbReference type="NCBI Taxonomy" id="38744"/>
    <lineage>
        <taxon>Eukaryota</taxon>
        <taxon>Metazoa</taxon>
        <taxon>Spiralia</taxon>
        <taxon>Lophotrochozoa</taxon>
        <taxon>Platyhelminthes</taxon>
        <taxon>Trematoda</taxon>
        <taxon>Digenea</taxon>
        <taxon>Strigeidida</taxon>
        <taxon>Schistosomatoidea</taxon>
        <taxon>Schistosomatidae</taxon>
        <taxon>Schistosoma</taxon>
    </lineage>
</organism>
<feature type="transmembrane region" description="Helical" evidence="4">
    <location>
        <begin position="15"/>
        <end position="35"/>
    </location>
</feature>
<dbReference type="InterPro" id="IPR049625">
    <property type="entry name" value="Glyco_transf_61_cat"/>
</dbReference>
<dbReference type="PANTHER" id="PTHR20961">
    <property type="entry name" value="GLYCOSYLTRANSFERASE"/>
    <property type="match status" value="1"/>
</dbReference>
<reference evidence="6" key="2">
    <citation type="journal article" date="2023" name="Infect Dis Poverty">
        <title>Chromosome-scale genome of the human blood fluke Schistosoma mekongi and its implications for public health.</title>
        <authorList>
            <person name="Zhou M."/>
            <person name="Xu L."/>
            <person name="Xu D."/>
            <person name="Chen W."/>
            <person name="Khan J."/>
            <person name="Hu Y."/>
            <person name="Huang H."/>
            <person name="Wei H."/>
            <person name="Zhang Y."/>
            <person name="Chusongsang P."/>
            <person name="Tanasarnprasert K."/>
            <person name="Hu X."/>
            <person name="Limpanont Y."/>
            <person name="Lv Z."/>
        </authorList>
    </citation>
    <scope>NUCLEOTIDE SEQUENCE</scope>
    <source>
        <strain evidence="6">LV_2022a</strain>
    </source>
</reference>
<keyword evidence="4" id="KW-0812">Transmembrane</keyword>
<gene>
    <name evidence="6" type="ORF">MN116_008724</name>
</gene>
<dbReference type="Proteomes" id="UP001292079">
    <property type="component" value="Unassembled WGS sequence"/>
</dbReference>
<feature type="domain" description="Glycosyltransferase 61 catalytic" evidence="5">
    <location>
        <begin position="243"/>
        <end position="389"/>
    </location>
</feature>
<protein>
    <recommendedName>
        <fullName evidence="5">Glycosyltransferase 61 catalytic domain-containing protein</fullName>
    </recommendedName>
</protein>
<keyword evidence="7" id="KW-1185">Reference proteome</keyword>
<evidence type="ECO:0000313" key="7">
    <source>
        <dbReference type="Proteomes" id="UP001292079"/>
    </source>
</evidence>
<sequence>MYFRRRVFTHSSFRVNFKCTCILVLTCLMTVTIYVTTQSKRRYNELIINEVSGGLYTLGVNIIVLNNIAIDPSKVVGAIGGENPTKVANQSESYELLLFKHGFIRTYVETNVTEKLLHSYETNFINLIKSMELFQPVNLKRIKYYKEKVVFIVTRVEYANLYHTMTDWYNTFLTMKLLNLKSTNIHILLVDGHPIGNLDEVWSKLFHNSISRIGAYRLHYKTNLQRLLPINNQDGLLYIGKIVVVPYGYASPLYVDKPLIKNMFIEEFQQFIFQSYNINNEVEEEEQEEDICQKRRSRKFLPKIIIISRCDYIAHPRNINGIIHRKITNELELLNGLKQLGFKNSMIICLTNLTIYEQLKLIKSTDILIGMHGAALTYSLLLMNTSCVIELFPNYCCQTNKHFEKLTKLRNIHYTTYYGLPENDINTHTSYIPVDKFKSLVFNTYIKWKEQIQKKHINCL</sequence>
<proteinExistence type="predicted"/>
<reference evidence="6" key="1">
    <citation type="submission" date="2022-04" db="EMBL/GenBank/DDBJ databases">
        <authorList>
            <person name="Xu L."/>
            <person name="Lv Z."/>
        </authorList>
    </citation>
    <scope>NUCLEOTIDE SEQUENCE</scope>
    <source>
        <strain evidence="6">LV_2022a</strain>
    </source>
</reference>
<keyword evidence="1" id="KW-0328">Glycosyltransferase</keyword>
<name>A0AAE2D1D1_SCHME</name>
<keyword evidence="4" id="KW-0472">Membrane</keyword>
<evidence type="ECO:0000256" key="1">
    <source>
        <dbReference type="ARBA" id="ARBA00022676"/>
    </source>
</evidence>
<dbReference type="Pfam" id="PF04577">
    <property type="entry name" value="Glyco_transf_61"/>
    <property type="match status" value="1"/>
</dbReference>
<keyword evidence="4" id="KW-1133">Transmembrane helix</keyword>